<dbReference type="AlphaFoldDB" id="A0A1I2N570"/>
<organism evidence="2 3">
    <name type="scientific">Planifilum fulgidum</name>
    <dbReference type="NCBI Taxonomy" id="201973"/>
    <lineage>
        <taxon>Bacteria</taxon>
        <taxon>Bacillati</taxon>
        <taxon>Bacillota</taxon>
        <taxon>Bacilli</taxon>
        <taxon>Bacillales</taxon>
        <taxon>Thermoactinomycetaceae</taxon>
        <taxon>Planifilum</taxon>
    </lineage>
</organism>
<dbReference type="InterPro" id="IPR036681">
    <property type="entry name" value="PgpA-like_sf"/>
</dbReference>
<dbReference type="STRING" id="201973.SAMN04488025_11158"/>
<dbReference type="SUPFAM" id="SSF101307">
    <property type="entry name" value="YutG-like"/>
    <property type="match status" value="1"/>
</dbReference>
<dbReference type="CDD" id="cd06971">
    <property type="entry name" value="PgpA"/>
    <property type="match status" value="1"/>
</dbReference>
<reference evidence="2 3" key="1">
    <citation type="submission" date="2016-10" db="EMBL/GenBank/DDBJ databases">
        <authorList>
            <person name="de Groot N.N."/>
        </authorList>
    </citation>
    <scope>NUCLEOTIDE SEQUENCE [LARGE SCALE GENOMIC DNA]</scope>
    <source>
        <strain evidence="2 3">DSM 44945</strain>
    </source>
</reference>
<accession>A0A1I2N570</accession>
<dbReference type="EMBL" id="FOOK01000011">
    <property type="protein sequence ID" value="SFF98922.1"/>
    <property type="molecule type" value="Genomic_DNA"/>
</dbReference>
<dbReference type="InterPro" id="IPR026038">
    <property type="entry name" value="Put_PGPase"/>
</dbReference>
<evidence type="ECO:0000313" key="3">
    <source>
        <dbReference type="Proteomes" id="UP000198661"/>
    </source>
</evidence>
<protein>
    <submittedName>
        <fullName evidence="2">Phosphatidylglycerophosphatase A</fullName>
    </submittedName>
</protein>
<evidence type="ECO:0000259" key="1">
    <source>
        <dbReference type="Pfam" id="PF04608"/>
    </source>
</evidence>
<dbReference type="RefSeq" id="WP_245752175.1">
    <property type="nucleotide sequence ID" value="NZ_FOOK01000011.1"/>
</dbReference>
<dbReference type="PIRSF" id="PIRSF019587">
    <property type="entry name" value="PGPase"/>
    <property type="match status" value="1"/>
</dbReference>
<dbReference type="Pfam" id="PF04608">
    <property type="entry name" value="PgpA"/>
    <property type="match status" value="1"/>
</dbReference>
<gene>
    <name evidence="2" type="ORF">SAMN04488025_11158</name>
</gene>
<sequence length="163" mass="18343">MFYHYVIRLLEKRGVSLDSIAEIVLKLQRPYHDDLTLEECRESVEHVLRKREVQYAVITGVTLDMLAEEKKLPEPLQTILATDEPLYGMDEILALGITNVYGSIGLTNFGYLDKRKPLILGRLNRGKAGVHVFLDDLVAGVAAAASARIAHRLPEAERFEGDR</sequence>
<name>A0A1I2N570_9BACL</name>
<dbReference type="GO" id="GO:0006629">
    <property type="term" value="P:lipid metabolic process"/>
    <property type="evidence" value="ECO:0007669"/>
    <property type="project" value="InterPro"/>
</dbReference>
<proteinExistence type="predicted"/>
<feature type="domain" description="YutG/PgpA" evidence="1">
    <location>
        <begin position="19"/>
        <end position="150"/>
    </location>
</feature>
<dbReference type="Gene3D" id="1.10.3760.10">
    <property type="entry name" value="PgpA-like"/>
    <property type="match status" value="1"/>
</dbReference>
<keyword evidence="3" id="KW-1185">Reference proteome</keyword>
<evidence type="ECO:0000313" key="2">
    <source>
        <dbReference type="EMBL" id="SFF98922.1"/>
    </source>
</evidence>
<dbReference type="GO" id="GO:0008962">
    <property type="term" value="F:phosphatidylglycerophosphatase activity"/>
    <property type="evidence" value="ECO:0007669"/>
    <property type="project" value="InterPro"/>
</dbReference>
<dbReference type="Proteomes" id="UP000198661">
    <property type="component" value="Unassembled WGS sequence"/>
</dbReference>
<dbReference type="InterPro" id="IPR007686">
    <property type="entry name" value="YutG/PgpA"/>
</dbReference>